<evidence type="ECO:0000313" key="4">
    <source>
        <dbReference type="Proteomes" id="UP000185678"/>
    </source>
</evidence>
<keyword evidence="2" id="KW-0732">Signal</keyword>
<proteinExistence type="predicted"/>
<feature type="compositionally biased region" description="Low complexity" evidence="1">
    <location>
        <begin position="46"/>
        <end position="55"/>
    </location>
</feature>
<dbReference type="OrthoDB" id="7363889at2"/>
<dbReference type="RefSeq" id="WP_076398218.1">
    <property type="nucleotide sequence ID" value="NZ_FTOA01000001.1"/>
</dbReference>
<evidence type="ECO:0000313" key="3">
    <source>
        <dbReference type="EMBL" id="SIS37502.1"/>
    </source>
</evidence>
<feature type="compositionally biased region" description="Basic and acidic residues" evidence="1">
    <location>
        <begin position="56"/>
        <end position="89"/>
    </location>
</feature>
<feature type="region of interest" description="Disordered" evidence="1">
    <location>
        <begin position="46"/>
        <end position="119"/>
    </location>
</feature>
<dbReference type="Proteomes" id="UP000185678">
    <property type="component" value="Unassembled WGS sequence"/>
</dbReference>
<feature type="compositionally biased region" description="Low complexity" evidence="1">
    <location>
        <begin position="90"/>
        <end position="99"/>
    </location>
</feature>
<keyword evidence="4" id="KW-1185">Reference proteome</keyword>
<name>A0A1N7IKC4_9PROT</name>
<feature type="signal peptide" evidence="2">
    <location>
        <begin position="1"/>
        <end position="42"/>
    </location>
</feature>
<protein>
    <submittedName>
        <fullName evidence="3">Uncharacterized protein</fullName>
    </submittedName>
</protein>
<reference evidence="3 4" key="1">
    <citation type="submission" date="2017-01" db="EMBL/GenBank/DDBJ databases">
        <authorList>
            <person name="Mah S.A."/>
            <person name="Swanson W.J."/>
            <person name="Moy G.W."/>
            <person name="Vacquier V.D."/>
        </authorList>
    </citation>
    <scope>NUCLEOTIDE SEQUENCE [LARGE SCALE GENOMIC DNA]</scope>
    <source>
        <strain evidence="3 4">DSM 11589</strain>
    </source>
</reference>
<dbReference type="STRING" id="80876.SAMN05421779_101259"/>
<evidence type="ECO:0000256" key="1">
    <source>
        <dbReference type="SAM" id="MobiDB-lite"/>
    </source>
</evidence>
<organism evidence="3 4">
    <name type="scientific">Insolitispirillum peregrinum</name>
    <dbReference type="NCBI Taxonomy" id="80876"/>
    <lineage>
        <taxon>Bacteria</taxon>
        <taxon>Pseudomonadati</taxon>
        <taxon>Pseudomonadota</taxon>
        <taxon>Alphaproteobacteria</taxon>
        <taxon>Rhodospirillales</taxon>
        <taxon>Novispirillaceae</taxon>
        <taxon>Insolitispirillum</taxon>
    </lineage>
</organism>
<dbReference type="EMBL" id="FTOA01000001">
    <property type="protein sequence ID" value="SIS37502.1"/>
    <property type="molecule type" value="Genomic_DNA"/>
</dbReference>
<gene>
    <name evidence="3" type="ORF">SAMN05421779_101259</name>
</gene>
<evidence type="ECO:0000256" key="2">
    <source>
        <dbReference type="SAM" id="SignalP"/>
    </source>
</evidence>
<accession>A0A1N7IKC4</accession>
<sequence length="195" mass="20246">MTFALRASSLLNSATSSIAVLRRTLPAALVVGGLSFAPVAHAADPAAPQAPATAPQKKDAEKAPAKAETKPEAKTETKTDAKGDGKATDAKATAAAAATAKEEPKAAPAAPAPKALPPELSGECAWTGKRVVSLLARDDVDQAKRFMEFYRLFNCKEAHIAPTFRCVIAADAQPAPAGQEVAFADRVDHCWESGE</sequence>
<feature type="chain" id="PRO_5012817326" evidence="2">
    <location>
        <begin position="43"/>
        <end position="195"/>
    </location>
</feature>
<dbReference type="AlphaFoldDB" id="A0A1N7IKC4"/>